<gene>
    <name evidence="1" type="ORF">LXT13_07400</name>
</gene>
<evidence type="ECO:0000313" key="2">
    <source>
        <dbReference type="Proteomes" id="UP001200741"/>
    </source>
</evidence>
<keyword evidence="2" id="KW-1185">Reference proteome</keyword>
<dbReference type="EMBL" id="JAJTWU010000002">
    <property type="protein sequence ID" value="MCE4554272.1"/>
    <property type="molecule type" value="Genomic_DNA"/>
</dbReference>
<reference evidence="1 2" key="1">
    <citation type="submission" date="2021-12" db="EMBL/GenBank/DDBJ databases">
        <title>Genome seq of P8.</title>
        <authorList>
            <person name="Seo T."/>
        </authorList>
    </citation>
    <scope>NUCLEOTIDE SEQUENCE [LARGE SCALE GENOMIC DNA]</scope>
    <source>
        <strain evidence="1 2">P8</strain>
    </source>
</reference>
<organism evidence="1 2">
    <name type="scientific">Pelomonas cellulosilytica</name>
    <dbReference type="NCBI Taxonomy" id="2906762"/>
    <lineage>
        <taxon>Bacteria</taxon>
        <taxon>Pseudomonadati</taxon>
        <taxon>Pseudomonadota</taxon>
        <taxon>Betaproteobacteria</taxon>
        <taxon>Burkholderiales</taxon>
        <taxon>Sphaerotilaceae</taxon>
        <taxon>Roseateles</taxon>
    </lineage>
</organism>
<sequence>MRRRVQPLRWVVARQWRRWLQRRGWFSALAPFVLVWLLMAAAWQQWQAQQVDARRVQLQQLPPTLAPPPPLAADVRAERFEALLPPRADLPQRVQALLDAAQAVGLVAAKADYQAQPDTVAGVVRYRVTMPLRGQGAQVLVFVQQALAADPALALEGLQIKRESAASTDVETTVRWVLFSRLSVMGNP</sequence>
<protein>
    <recommendedName>
        <fullName evidence="3">Type II secretion system (T2SS), protein M subtype b</fullName>
    </recommendedName>
</protein>
<proteinExistence type="predicted"/>
<name>A0ABS8XRF8_9BURK</name>
<accession>A0ABS8XRF8</accession>
<evidence type="ECO:0000313" key="1">
    <source>
        <dbReference type="EMBL" id="MCE4554272.1"/>
    </source>
</evidence>
<dbReference type="Proteomes" id="UP001200741">
    <property type="component" value="Unassembled WGS sequence"/>
</dbReference>
<evidence type="ECO:0008006" key="3">
    <source>
        <dbReference type="Google" id="ProtNLM"/>
    </source>
</evidence>
<comment type="caution">
    <text evidence="1">The sequence shown here is derived from an EMBL/GenBank/DDBJ whole genome shotgun (WGS) entry which is preliminary data.</text>
</comment>